<organism evidence="3 4">
    <name type="scientific">Tripterygium wilfordii</name>
    <name type="common">Thunder God vine</name>
    <dbReference type="NCBI Taxonomy" id="458696"/>
    <lineage>
        <taxon>Eukaryota</taxon>
        <taxon>Viridiplantae</taxon>
        <taxon>Streptophyta</taxon>
        <taxon>Embryophyta</taxon>
        <taxon>Tracheophyta</taxon>
        <taxon>Spermatophyta</taxon>
        <taxon>Magnoliopsida</taxon>
        <taxon>eudicotyledons</taxon>
        <taxon>Gunneridae</taxon>
        <taxon>Pentapetalae</taxon>
        <taxon>rosids</taxon>
        <taxon>fabids</taxon>
        <taxon>Celastrales</taxon>
        <taxon>Celastraceae</taxon>
        <taxon>Tripterygium</taxon>
    </lineage>
</organism>
<dbReference type="GO" id="GO:0000151">
    <property type="term" value="C:ubiquitin ligase complex"/>
    <property type="evidence" value="ECO:0007669"/>
    <property type="project" value="TreeGrafter"/>
</dbReference>
<dbReference type="PANTHER" id="PTHR12281">
    <property type="entry name" value="RP42 RELATED"/>
    <property type="match status" value="1"/>
</dbReference>
<dbReference type="Proteomes" id="UP000593562">
    <property type="component" value="Unassembled WGS sequence"/>
</dbReference>
<dbReference type="InterPro" id="IPR042460">
    <property type="entry name" value="DCN1-like_PONY"/>
</dbReference>
<dbReference type="GO" id="GO:0031624">
    <property type="term" value="F:ubiquitin conjugating enzyme binding"/>
    <property type="evidence" value="ECO:0007669"/>
    <property type="project" value="TreeGrafter"/>
</dbReference>
<evidence type="ECO:0000313" key="4">
    <source>
        <dbReference type="Proteomes" id="UP000593562"/>
    </source>
</evidence>
<dbReference type="GO" id="GO:0032182">
    <property type="term" value="F:ubiquitin-like protein binding"/>
    <property type="evidence" value="ECO:0007669"/>
    <property type="project" value="TreeGrafter"/>
</dbReference>
<protein>
    <recommendedName>
        <fullName evidence="1">Defective in cullin neddylation protein</fullName>
    </recommendedName>
</protein>
<dbReference type="PANTHER" id="PTHR12281:SF12">
    <property type="entry name" value="DEFECTIVE IN CULLIN NEDDYLATION PROTEIN"/>
    <property type="match status" value="1"/>
</dbReference>
<dbReference type="InParanoid" id="A0A7J7DTT7"/>
<proteinExistence type="predicted"/>
<keyword evidence="4" id="KW-1185">Reference proteome</keyword>
<accession>A0A7J7DTT7</accession>
<feature type="domain" description="DCUN1" evidence="2">
    <location>
        <begin position="27"/>
        <end position="85"/>
    </location>
</feature>
<name>A0A7J7DTT7_TRIWF</name>
<dbReference type="Gene3D" id="1.10.238.200">
    <property type="entry name" value="Cullin, PONY binding domain"/>
    <property type="match status" value="1"/>
</dbReference>
<evidence type="ECO:0000259" key="2">
    <source>
        <dbReference type="Pfam" id="PF03556"/>
    </source>
</evidence>
<gene>
    <name evidence="3" type="ORF">HS088_TW04G01515</name>
</gene>
<dbReference type="Pfam" id="PF03556">
    <property type="entry name" value="Cullin_binding"/>
    <property type="match status" value="1"/>
</dbReference>
<sequence length="92" mass="10796">MLVLAWIMNAEKQGYFSRCRVPRVLQLLKFAAGFEDFYSYAFNFNLTEEWQRTVDIDSICKLLALVLQPRFPDPVDLLIQYLKGKRFACPVD</sequence>
<reference evidence="3 4" key="1">
    <citation type="journal article" date="2020" name="Nat. Commun.">
        <title>Genome of Tripterygium wilfordii and identification of cytochrome P450 involved in triptolide biosynthesis.</title>
        <authorList>
            <person name="Tu L."/>
            <person name="Su P."/>
            <person name="Zhang Z."/>
            <person name="Gao L."/>
            <person name="Wang J."/>
            <person name="Hu T."/>
            <person name="Zhou J."/>
            <person name="Zhang Y."/>
            <person name="Zhao Y."/>
            <person name="Liu Y."/>
            <person name="Song Y."/>
            <person name="Tong Y."/>
            <person name="Lu Y."/>
            <person name="Yang J."/>
            <person name="Xu C."/>
            <person name="Jia M."/>
            <person name="Peters R.J."/>
            <person name="Huang L."/>
            <person name="Gao W."/>
        </authorList>
    </citation>
    <scope>NUCLEOTIDE SEQUENCE [LARGE SCALE GENOMIC DNA]</scope>
    <source>
        <strain evidence="4">cv. XIE 37</strain>
        <tissue evidence="3">Leaf</tissue>
    </source>
</reference>
<dbReference type="AlphaFoldDB" id="A0A7J7DTT7"/>
<dbReference type="InterPro" id="IPR005176">
    <property type="entry name" value="PONY_dom"/>
</dbReference>
<dbReference type="GO" id="GO:0097602">
    <property type="term" value="F:cullin family protein binding"/>
    <property type="evidence" value="ECO:0007669"/>
    <property type="project" value="TreeGrafter"/>
</dbReference>
<evidence type="ECO:0000313" key="3">
    <source>
        <dbReference type="EMBL" id="KAF5749546.1"/>
    </source>
</evidence>
<comment type="function">
    <text evidence="1">Neddylation of cullins play an essential role in the regulation of SCF-type complexes activity.</text>
</comment>
<dbReference type="GO" id="GO:0045116">
    <property type="term" value="P:protein neddylation"/>
    <property type="evidence" value="ECO:0007669"/>
    <property type="project" value="TreeGrafter"/>
</dbReference>
<dbReference type="EMBL" id="JAAARO010000004">
    <property type="protein sequence ID" value="KAF5749546.1"/>
    <property type="molecule type" value="Genomic_DNA"/>
</dbReference>
<dbReference type="InterPro" id="IPR014764">
    <property type="entry name" value="DCN-prot"/>
</dbReference>
<comment type="caution">
    <text evidence="3">The sequence shown here is derived from an EMBL/GenBank/DDBJ whole genome shotgun (WGS) entry which is preliminary data.</text>
</comment>
<evidence type="ECO:0000256" key="1">
    <source>
        <dbReference type="RuleBase" id="RU410713"/>
    </source>
</evidence>